<evidence type="ECO:0000256" key="1">
    <source>
        <dbReference type="SAM" id="SignalP"/>
    </source>
</evidence>
<dbReference type="Proteomes" id="UP000464657">
    <property type="component" value="Chromosome"/>
</dbReference>
<dbReference type="Pfam" id="PF13568">
    <property type="entry name" value="OMP_b-brl_2"/>
    <property type="match status" value="1"/>
</dbReference>
<accession>A0A7L4ZRD6</accession>
<dbReference type="AlphaFoldDB" id="A0A7L4ZRD6"/>
<reference evidence="3 4" key="1">
    <citation type="journal article" date="2013" name="Int. J. Syst. Evol. Microbiol.">
        <title>Kordia antarctica sp. nov., isolated from Antarctic seawater.</title>
        <authorList>
            <person name="Baek K."/>
            <person name="Choi A."/>
            <person name="Kang I."/>
            <person name="Lee K."/>
            <person name="Cho J.C."/>
        </authorList>
    </citation>
    <scope>NUCLEOTIDE SEQUENCE [LARGE SCALE GENOMIC DNA]</scope>
    <source>
        <strain evidence="3 4">IMCC3317</strain>
    </source>
</reference>
<feature type="signal peptide" evidence="1">
    <location>
        <begin position="1"/>
        <end position="19"/>
    </location>
</feature>
<protein>
    <recommendedName>
        <fullName evidence="2">Outer membrane protein beta-barrel domain-containing protein</fullName>
    </recommendedName>
</protein>
<evidence type="ECO:0000313" key="3">
    <source>
        <dbReference type="EMBL" id="QHI39182.1"/>
    </source>
</evidence>
<dbReference type="KEGG" id="kan:IMCC3317_45870"/>
<evidence type="ECO:0000259" key="2">
    <source>
        <dbReference type="Pfam" id="PF13568"/>
    </source>
</evidence>
<keyword evidence="4" id="KW-1185">Reference proteome</keyword>
<dbReference type="InterPro" id="IPR025665">
    <property type="entry name" value="Beta-barrel_OMP_2"/>
</dbReference>
<evidence type="ECO:0000313" key="4">
    <source>
        <dbReference type="Proteomes" id="UP000464657"/>
    </source>
</evidence>
<keyword evidence="1" id="KW-0732">Signal</keyword>
<name>A0A7L4ZRD6_9FLAO</name>
<dbReference type="RefSeq" id="WP_160131680.1">
    <property type="nucleotide sequence ID" value="NZ_CP019288.1"/>
</dbReference>
<dbReference type="PROSITE" id="PS51257">
    <property type="entry name" value="PROKAR_LIPOPROTEIN"/>
    <property type="match status" value="1"/>
</dbReference>
<proteinExistence type="predicted"/>
<organism evidence="3 4">
    <name type="scientific">Kordia antarctica</name>
    <dbReference type="NCBI Taxonomy" id="1218801"/>
    <lineage>
        <taxon>Bacteria</taxon>
        <taxon>Pseudomonadati</taxon>
        <taxon>Bacteroidota</taxon>
        <taxon>Flavobacteriia</taxon>
        <taxon>Flavobacteriales</taxon>
        <taxon>Flavobacteriaceae</taxon>
        <taxon>Kordia</taxon>
    </lineage>
</organism>
<dbReference type="EMBL" id="CP019288">
    <property type="protein sequence ID" value="QHI39182.1"/>
    <property type="molecule type" value="Genomic_DNA"/>
</dbReference>
<dbReference type="OrthoDB" id="1431594at2"/>
<gene>
    <name evidence="3" type="ORF">IMCC3317_45870</name>
</gene>
<sequence>MRNKVVCLVFLLASLSCFAQFGLKAGLNFNSNGELREVVTAGENIIEENGDAKIGYHVGAYYNIQFGKLYVRPEVIYTKTKSEYQSNSYDMSKIDVPLLVGIKVIGPLSVFAGPSFQYTLDNDFENATVSDVENDITAGFHFGAAVQFGNIGLDLRYERGFSENEAAVLDSNNIQIGTLDSRPSQLIFSLSFQLE</sequence>
<feature type="domain" description="Outer membrane protein beta-barrel" evidence="2">
    <location>
        <begin position="20"/>
        <end position="162"/>
    </location>
</feature>
<feature type="chain" id="PRO_5029498966" description="Outer membrane protein beta-barrel domain-containing protein" evidence="1">
    <location>
        <begin position="20"/>
        <end position="195"/>
    </location>
</feature>